<gene>
    <name evidence="3" type="ORF">ACFPZN_29610</name>
</gene>
<sequence>MEDHIPELPEGRRPYPRRNGPYVSEAVPDPAAAARLDASVRAEDDPARAAVAAMAAHGNGTRDCPDWLPDAWTAERGVAFAACAVAELSGYQYRWETGGTFVPVKPLQDDSLYVLGGAGVQRMRELLAAAGEEEYAAAERRLEGHRRTRGQRFVAAFLVPTRTDWVDECCAHPPLYNNHVMTEQYELLLCSLSTPHQVGLLRPLPWPRYTVLTERLADTLVDGLGAEALPLLLDLLENQIAESRRQVLRALATLPSDAAFQCLVDRVGDKEAPPALLRAMEAFPRRALRLLPPAAAGSTKAAGVAADLLRRHLRGHRDLAAEVVPGLPDGARKVAERTLAEIDDAASEAPAAALPAVLASPPWAVKRKRAKAVVIRGLEPPAPVAVWEPGEREGWAPIRSNGYWYISDRGQDPEEMARKFGSLDPFRQGKTLATVSEEVARPRLASWVPRYLYPWDIWERALLARFELDALHVVGLLGKSHPDFAAELALPFLDTGLVELVARCLMRVRRARRAAVAWFARHGLAAVPYLVPAALGKPGAVRRDAEGALRHLAAEHGAGPVVAAVRPYGQQAADAVAGMLATDPLEVLPASFPKPAAWSDPRTLPRIRLKDGRALSAEATGHVLTMLSISKPDQVYPGVPIVRDACDPGSLAAFSWELFRGWDLHGAPTAAGWGFQQLAWLGDDSTVRRLAPLIRSWPGEGRKQTAATALGLLAGIGTETALAHLYGIGQKARSDSLKKRAMEWVDEVAADLGLSRGQLADRLVPALGLDADGSMTLDYGPRRFTVGFDEQLKPYVRDEDGRARKSLPRPGAGDDPGLAPAAHRRFAELRKDVAKVAEDQVRRLEEAMVRGRRWPEPEFRKLIVDHPLLWHIARRLVWVDDAGTAFRIAEDRTLADSSDEPFTLPASARVGIAHPVGLGEKGVAAWSEVFADYEILQPFPQLGRPVHEPTERERGASSLERFEGLKAAGGPVMGLRQRTWHDGPADDGLAREVAEGVHAVVRLFPGFGYGGARDGEEQEIQRVHLTEGTWGDLDPVIVSEVIADLTTLTWRRP</sequence>
<proteinExistence type="predicted"/>
<dbReference type="RefSeq" id="WP_378285528.1">
    <property type="nucleotide sequence ID" value="NZ_JBHSON010000046.1"/>
</dbReference>
<feature type="compositionally biased region" description="Low complexity" evidence="1">
    <location>
        <begin position="808"/>
        <end position="819"/>
    </location>
</feature>
<evidence type="ECO:0000259" key="2">
    <source>
        <dbReference type="Pfam" id="PF13569"/>
    </source>
</evidence>
<comment type="caution">
    <text evidence="3">The sequence shown here is derived from an EMBL/GenBank/DDBJ whole genome shotgun (WGS) entry which is preliminary data.</text>
</comment>
<evidence type="ECO:0000313" key="4">
    <source>
        <dbReference type="Proteomes" id="UP001596074"/>
    </source>
</evidence>
<dbReference type="Proteomes" id="UP001596074">
    <property type="component" value="Unassembled WGS sequence"/>
</dbReference>
<evidence type="ECO:0000256" key="1">
    <source>
        <dbReference type="SAM" id="MobiDB-lite"/>
    </source>
</evidence>
<feature type="region of interest" description="Disordered" evidence="1">
    <location>
        <begin position="1"/>
        <end position="24"/>
    </location>
</feature>
<accession>A0ABW1A4M1</accession>
<protein>
    <submittedName>
        <fullName evidence="3">DUF4132 domain-containing protein</fullName>
    </submittedName>
</protein>
<organism evidence="3 4">
    <name type="scientific">Actinomadura rugatobispora</name>
    <dbReference type="NCBI Taxonomy" id="1994"/>
    <lineage>
        <taxon>Bacteria</taxon>
        <taxon>Bacillati</taxon>
        <taxon>Actinomycetota</taxon>
        <taxon>Actinomycetes</taxon>
        <taxon>Streptosporangiales</taxon>
        <taxon>Thermomonosporaceae</taxon>
        <taxon>Actinomadura</taxon>
    </lineage>
</organism>
<dbReference type="Pfam" id="PF13569">
    <property type="entry name" value="DUF4132"/>
    <property type="match status" value="1"/>
</dbReference>
<feature type="region of interest" description="Disordered" evidence="1">
    <location>
        <begin position="799"/>
        <end position="819"/>
    </location>
</feature>
<keyword evidence="4" id="KW-1185">Reference proteome</keyword>
<evidence type="ECO:0000313" key="3">
    <source>
        <dbReference type="EMBL" id="MFC5749803.1"/>
    </source>
</evidence>
<reference evidence="4" key="1">
    <citation type="journal article" date="2019" name="Int. J. Syst. Evol. Microbiol.">
        <title>The Global Catalogue of Microorganisms (GCM) 10K type strain sequencing project: providing services to taxonomists for standard genome sequencing and annotation.</title>
        <authorList>
            <consortium name="The Broad Institute Genomics Platform"/>
            <consortium name="The Broad Institute Genome Sequencing Center for Infectious Disease"/>
            <person name="Wu L."/>
            <person name="Ma J."/>
        </authorList>
    </citation>
    <scope>NUCLEOTIDE SEQUENCE [LARGE SCALE GENOMIC DNA]</scope>
    <source>
        <strain evidence="4">KCTC 42087</strain>
    </source>
</reference>
<dbReference type="EMBL" id="JBHSON010000046">
    <property type="protein sequence ID" value="MFC5749803.1"/>
    <property type="molecule type" value="Genomic_DNA"/>
</dbReference>
<name>A0ABW1A4M1_9ACTN</name>
<dbReference type="InterPro" id="IPR025406">
    <property type="entry name" value="DUF4132"/>
</dbReference>
<feature type="compositionally biased region" description="Basic and acidic residues" evidence="1">
    <location>
        <begin position="1"/>
        <end position="13"/>
    </location>
</feature>
<feature type="domain" description="DUF4132" evidence="2">
    <location>
        <begin position="801"/>
        <end position="980"/>
    </location>
</feature>